<sequence>IGAGTVGTALSVRLSSKGYRVIAVSSRSQTSAQNLARRVSGCLALNNNQDVADAAELIFITTPDDAIASVASEIQWHRGQSVVHCSGADSTDTLEPAKKLGAQVGAFHPLQTFAGVKQAIENIPGSTFAVEAEEPLLSTLKDMATALGGNWIELKASDKVIYHASAVIACNYMVTLVKLATDLWQSFAIPPHQATQALMPLLRGTLNNIDKLALVFYNQIDSKLPAIDRLGGELVKIGILNNISRLDQIRPRRQQLKRYFECPLWLCRRG</sequence>
<proteinExistence type="predicted"/>
<dbReference type="SUPFAM" id="SSF48179">
    <property type="entry name" value="6-phosphogluconate dehydrogenase C-terminal domain-like"/>
    <property type="match status" value="1"/>
</dbReference>
<dbReference type="InterPro" id="IPR036291">
    <property type="entry name" value="NAD(P)-bd_dom_sf"/>
</dbReference>
<dbReference type="PANTHER" id="PTHR40459:SF1">
    <property type="entry name" value="CONSERVED HYPOTHETICAL ALANINE AND LEUCINE RICH PROTEIN"/>
    <property type="match status" value="1"/>
</dbReference>
<feature type="non-terminal residue" evidence="3">
    <location>
        <position position="1"/>
    </location>
</feature>
<dbReference type="AlphaFoldDB" id="X1MM00"/>
<dbReference type="InterPro" id="IPR008927">
    <property type="entry name" value="6-PGluconate_DH-like_C_sf"/>
</dbReference>
<dbReference type="Pfam" id="PF10727">
    <property type="entry name" value="Rossmann-like"/>
    <property type="match status" value="1"/>
</dbReference>
<reference evidence="3" key="1">
    <citation type="journal article" date="2014" name="Front. Microbiol.">
        <title>High frequency of phylogenetically diverse reductive dehalogenase-homologous genes in deep subseafloor sedimentary metagenomes.</title>
        <authorList>
            <person name="Kawai M."/>
            <person name="Futagami T."/>
            <person name="Toyoda A."/>
            <person name="Takaki Y."/>
            <person name="Nishi S."/>
            <person name="Hori S."/>
            <person name="Arai W."/>
            <person name="Tsubouchi T."/>
            <person name="Morono Y."/>
            <person name="Uchiyama I."/>
            <person name="Ito T."/>
            <person name="Fujiyama A."/>
            <person name="Inagaki F."/>
            <person name="Takami H."/>
        </authorList>
    </citation>
    <scope>NUCLEOTIDE SEQUENCE</scope>
    <source>
        <strain evidence="3">Expedition CK06-06</strain>
    </source>
</reference>
<feature type="domain" description="DUF2520" evidence="2">
    <location>
        <begin position="127"/>
        <end position="213"/>
    </location>
</feature>
<dbReference type="InterPro" id="IPR019665">
    <property type="entry name" value="OxRdtase/DH_put_Rossmann_dom"/>
</dbReference>
<protein>
    <recommendedName>
        <fullName evidence="4">DUF2520 domain-containing protein</fullName>
    </recommendedName>
</protein>
<dbReference type="InterPro" id="IPR037108">
    <property type="entry name" value="TM1727-like_C_sf"/>
</dbReference>
<dbReference type="Gene3D" id="3.40.50.720">
    <property type="entry name" value="NAD(P)-binding Rossmann-like Domain"/>
    <property type="match status" value="1"/>
</dbReference>
<dbReference type="PANTHER" id="PTHR40459">
    <property type="entry name" value="CONSERVED HYPOTHETICAL ALANINE AND LEUCINE RICH PROTEIN"/>
    <property type="match status" value="1"/>
</dbReference>
<evidence type="ECO:0008006" key="4">
    <source>
        <dbReference type="Google" id="ProtNLM"/>
    </source>
</evidence>
<dbReference type="InterPro" id="IPR018931">
    <property type="entry name" value="DUF2520"/>
</dbReference>
<dbReference type="SUPFAM" id="SSF51735">
    <property type="entry name" value="NAD(P)-binding Rossmann-fold domains"/>
    <property type="match status" value="1"/>
</dbReference>
<feature type="domain" description="Putative oxidoreductase/dehydrogenase Rossmann-like" evidence="1">
    <location>
        <begin position="1"/>
        <end position="109"/>
    </location>
</feature>
<dbReference type="Pfam" id="PF10728">
    <property type="entry name" value="DUF2520"/>
    <property type="match status" value="1"/>
</dbReference>
<gene>
    <name evidence="3" type="ORF">S06H3_20676</name>
</gene>
<name>X1MM00_9ZZZZ</name>
<dbReference type="EMBL" id="BARV01010740">
    <property type="protein sequence ID" value="GAI15725.1"/>
    <property type="molecule type" value="Genomic_DNA"/>
</dbReference>
<organism evidence="3">
    <name type="scientific">marine sediment metagenome</name>
    <dbReference type="NCBI Taxonomy" id="412755"/>
    <lineage>
        <taxon>unclassified sequences</taxon>
        <taxon>metagenomes</taxon>
        <taxon>ecological metagenomes</taxon>
    </lineage>
</organism>
<evidence type="ECO:0000259" key="2">
    <source>
        <dbReference type="Pfam" id="PF10728"/>
    </source>
</evidence>
<feature type="non-terminal residue" evidence="3">
    <location>
        <position position="270"/>
    </location>
</feature>
<evidence type="ECO:0000313" key="3">
    <source>
        <dbReference type="EMBL" id="GAI15725.1"/>
    </source>
</evidence>
<accession>X1MM00</accession>
<comment type="caution">
    <text evidence="3">The sequence shown here is derived from an EMBL/GenBank/DDBJ whole genome shotgun (WGS) entry which is preliminary data.</text>
</comment>
<evidence type="ECO:0000259" key="1">
    <source>
        <dbReference type="Pfam" id="PF10727"/>
    </source>
</evidence>
<dbReference type="Gene3D" id="1.10.1040.20">
    <property type="entry name" value="ProC-like, C-terminal domain"/>
    <property type="match status" value="1"/>
</dbReference>